<name>A0A2U2XA70_9FLAO</name>
<dbReference type="PANTHER" id="PTHR42783">
    <property type="entry name" value="GLUTAMATE SYNTHASE [NADPH] SMALL CHAIN"/>
    <property type="match status" value="1"/>
</dbReference>
<dbReference type="EMBL" id="QFRJ01000012">
    <property type="protein sequence ID" value="PWH84699.1"/>
    <property type="molecule type" value="Genomic_DNA"/>
</dbReference>
<dbReference type="PANTHER" id="PTHR42783:SF3">
    <property type="entry name" value="GLUTAMATE SYNTHASE [NADPH] SMALL CHAIN-RELATED"/>
    <property type="match status" value="1"/>
</dbReference>
<dbReference type="CDD" id="cd10551">
    <property type="entry name" value="PsrB"/>
    <property type="match status" value="1"/>
</dbReference>
<dbReference type="Proteomes" id="UP000245370">
    <property type="component" value="Unassembled WGS sequence"/>
</dbReference>
<dbReference type="SUPFAM" id="SSF54862">
    <property type="entry name" value="4Fe-4S ferredoxins"/>
    <property type="match status" value="1"/>
</dbReference>
<feature type="domain" description="4Fe-4S ferredoxin-type" evidence="1">
    <location>
        <begin position="924"/>
        <end position="955"/>
    </location>
</feature>
<comment type="caution">
    <text evidence="2">The sequence shown here is derived from an EMBL/GenBank/DDBJ whole genome shotgun (WGS) entry which is preliminary data.</text>
</comment>
<evidence type="ECO:0000313" key="3">
    <source>
        <dbReference type="Proteomes" id="UP000245370"/>
    </source>
</evidence>
<dbReference type="InterPro" id="IPR017896">
    <property type="entry name" value="4Fe4S_Fe-S-bd"/>
</dbReference>
<reference evidence="2 3" key="2">
    <citation type="submission" date="2018-05" db="EMBL/GenBank/DDBJ databases">
        <authorList>
            <person name="Lanie J.A."/>
            <person name="Ng W.-L."/>
            <person name="Kazmierczak K.M."/>
            <person name="Andrzejewski T.M."/>
            <person name="Davidsen T.M."/>
            <person name="Wayne K.J."/>
            <person name="Tettelin H."/>
            <person name="Glass J.I."/>
            <person name="Rusch D."/>
            <person name="Podicherti R."/>
            <person name="Tsui H.-C.T."/>
            <person name="Winkler M.E."/>
        </authorList>
    </citation>
    <scope>NUCLEOTIDE SEQUENCE [LARGE SCALE GENOMIC DNA]</scope>
    <source>
        <strain evidence="2 3">C305</strain>
    </source>
</reference>
<sequence>MAMSKKYWKGLEELNQTPEFIENRDQEFSQDISVDEFLADEKLSESSTPRRDFLKFLGFSVAAATIAACEAPVTKAIPYVNKPVDVTPGVATWYASTYYDGNSYANILVKTREGRPIYIKGNKDFGFTNGNVNPQIIASVLSLYNEARLQYAFKDGQGISTADADSEIVAELNKIKSKGGKVVLVSNTLASPSSYKAVEELERSITGRVSPKTTPVVAKDENGVIGKVVDKVKDVFNGEDAAVAAMSTSSATGAQFEHIQYDAVSYAGIRKANELSFGKSVIPDYDFAKAKTIVSFGADFLSTWLMATQYTGQYAQRRDPDGDWMSKHYQIESNMSITGSNADVRMMIKPSEEAGLLAALVKDLGGSISGVSASIPERIGADNVKKMAKDLKKGNGLIVSGSNNVAVQVLVNKANHLIGAYNSTINLNNPVHMFASEDDKMMKFVNDVVSGKGPDAVFFYGVNPVYTAPNGVALAEALGNTSLTVSLSGVMDETAANCKFVVPDHHALESWNDFSPKENEYALAQPTIRPLYDTVAAQESFLVWSGKAQREGKDSKVYFNYIKENWTNNGFAGSSNFDVFWNKTIHNSVFTKTMSTPSTLSFNDGALSQVAKQLPEAGELEVVLYQKAAIGRGDQAANPWLQETPDPITKVTWDNYITMNPTIMKDQGYNEHIDQEHGCTLASITVGGVTYELPVYPSPGQAPGTVGIALGYGRGEGNANIGKAAFQTKEYGGHVTDENGNPKPIGKNAFRMIQTAGGTMEYTAAGSIENKNTNYPIATTQIHRTVMARNSIVRETTLDTYTSLSKDAYNPDWMLQKIDENGKHVQAPLAEFDLWDAHPVENVGHRWGMTIDLSACIGCGSCLVACQAENNVPVVGKDEVRRGREMHWLRIDRYYASNDEATVGQRKDKDNFSYKELEIAAENPKVVHQPMMCHHCNHAPCETVCPVSATTHSNEGLNQMTYNRCIGTRYCANNCPYKVRRFNWFNYPSYKKFGEVNPAQDDLGRMVLNPDVTVRTRGVMEKCSFCVQRIQEGKLTAKKESRPVADGDVTTACGDACPTNAIIVGDWNDVNSKIRKSADHKRSYQALEEIGLKPNMWYKVKVRNEENDILAGIQMAKEHEGDHGHAESEEASH</sequence>
<dbReference type="NCBIfam" id="TIGR04519">
    <property type="entry name" value="MoCo_extend_TAT"/>
    <property type="match status" value="1"/>
</dbReference>
<dbReference type="Gene3D" id="3.40.50.740">
    <property type="match status" value="1"/>
</dbReference>
<keyword evidence="3" id="KW-1185">Reference proteome</keyword>
<accession>A0A2U2XA70</accession>
<evidence type="ECO:0000259" key="1">
    <source>
        <dbReference type="PROSITE" id="PS51379"/>
    </source>
</evidence>
<dbReference type="InterPro" id="IPR006311">
    <property type="entry name" value="TAT_signal"/>
</dbReference>
<evidence type="ECO:0000313" key="2">
    <source>
        <dbReference type="EMBL" id="PWH84699.1"/>
    </source>
</evidence>
<dbReference type="Gene3D" id="3.30.2070.10">
    <property type="entry name" value="Formate dehydrogenase/DMSO reductase"/>
    <property type="match status" value="1"/>
</dbReference>
<feature type="domain" description="4Fe-4S ferredoxin-type" evidence="1">
    <location>
        <begin position="956"/>
        <end position="985"/>
    </location>
</feature>
<dbReference type="Gene3D" id="3.30.70.20">
    <property type="match status" value="2"/>
</dbReference>
<feature type="domain" description="4Fe-4S ferredoxin-type" evidence="1">
    <location>
        <begin position="847"/>
        <end position="877"/>
    </location>
</feature>
<proteinExistence type="predicted"/>
<dbReference type="Pfam" id="PF12838">
    <property type="entry name" value="Fer4_7"/>
    <property type="match status" value="1"/>
</dbReference>
<gene>
    <name evidence="2" type="ORF">DIT68_13325</name>
</gene>
<dbReference type="InterPro" id="IPR030948">
    <property type="entry name" value="TAT_var_transloc_signal_dom"/>
</dbReference>
<dbReference type="AlphaFoldDB" id="A0A2U2XA70"/>
<dbReference type="PROSITE" id="PS51318">
    <property type="entry name" value="TAT"/>
    <property type="match status" value="1"/>
</dbReference>
<dbReference type="PROSITE" id="PS51379">
    <property type="entry name" value="4FE4S_FER_2"/>
    <property type="match status" value="3"/>
</dbReference>
<dbReference type="SUPFAM" id="SSF53706">
    <property type="entry name" value="Formate dehydrogenase/DMSO reductase, domains 1-3"/>
    <property type="match status" value="1"/>
</dbReference>
<organism evidence="2 3">
    <name type="scientific">Brumimicrobium oceani</name>
    <dbReference type="NCBI Taxonomy" id="2100725"/>
    <lineage>
        <taxon>Bacteria</taxon>
        <taxon>Pseudomonadati</taxon>
        <taxon>Bacteroidota</taxon>
        <taxon>Flavobacteriia</taxon>
        <taxon>Flavobacteriales</taxon>
        <taxon>Crocinitomicaceae</taxon>
        <taxon>Brumimicrobium</taxon>
    </lineage>
</organism>
<protein>
    <submittedName>
        <fullName evidence="2">Molybdopterin oxidoreductase</fullName>
    </submittedName>
</protein>
<reference evidence="2 3" key="1">
    <citation type="submission" date="2018-05" db="EMBL/GenBank/DDBJ databases">
        <title>Brumimicrobium oceani sp. nov., isolated from coastal sediment.</title>
        <authorList>
            <person name="Kou Y."/>
        </authorList>
    </citation>
    <scope>NUCLEOTIDE SEQUENCE [LARGE SCALE GENOMIC DNA]</scope>
    <source>
        <strain evidence="2 3">C305</strain>
    </source>
</reference>